<keyword evidence="1" id="KW-0812">Transmembrane</keyword>
<dbReference type="Proteomes" id="UP000184196">
    <property type="component" value="Unassembled WGS sequence"/>
</dbReference>
<gene>
    <name evidence="2" type="ORF">SAMN02745218_01182</name>
</gene>
<protein>
    <recommendedName>
        <fullName evidence="4">TadE-like protein</fullName>
    </recommendedName>
</protein>
<feature type="transmembrane region" description="Helical" evidence="1">
    <location>
        <begin position="6"/>
        <end position="25"/>
    </location>
</feature>
<keyword evidence="1" id="KW-1133">Transmembrane helix</keyword>
<organism evidence="2 3">
    <name type="scientific">Desulfofundulus australicus DSM 11792</name>
    <dbReference type="NCBI Taxonomy" id="1121425"/>
    <lineage>
        <taxon>Bacteria</taxon>
        <taxon>Bacillati</taxon>
        <taxon>Bacillota</taxon>
        <taxon>Clostridia</taxon>
        <taxon>Eubacteriales</taxon>
        <taxon>Peptococcaceae</taxon>
        <taxon>Desulfofundulus</taxon>
    </lineage>
</organism>
<evidence type="ECO:0008006" key="4">
    <source>
        <dbReference type="Google" id="ProtNLM"/>
    </source>
</evidence>
<evidence type="ECO:0000313" key="2">
    <source>
        <dbReference type="EMBL" id="SHE97348.1"/>
    </source>
</evidence>
<proteinExistence type="predicted"/>
<reference evidence="3" key="1">
    <citation type="submission" date="2016-11" db="EMBL/GenBank/DDBJ databases">
        <authorList>
            <person name="Varghese N."/>
            <person name="Submissions S."/>
        </authorList>
    </citation>
    <scope>NUCLEOTIDE SEQUENCE [LARGE SCALE GENOMIC DNA]</scope>
    <source>
        <strain evidence="3">DSM 11792</strain>
    </source>
</reference>
<accession>A0A1M4XVA0</accession>
<dbReference type="AlphaFoldDB" id="A0A1M4XVA0"/>
<dbReference type="OrthoDB" id="1808900at2"/>
<evidence type="ECO:0000256" key="1">
    <source>
        <dbReference type="SAM" id="Phobius"/>
    </source>
</evidence>
<evidence type="ECO:0000313" key="3">
    <source>
        <dbReference type="Proteomes" id="UP000184196"/>
    </source>
</evidence>
<keyword evidence="3" id="KW-1185">Reference proteome</keyword>
<keyword evidence="1" id="KW-0472">Membrane</keyword>
<dbReference type="EMBL" id="FQUW01000012">
    <property type="protein sequence ID" value="SHE97348.1"/>
    <property type="molecule type" value="Genomic_DNA"/>
</dbReference>
<name>A0A1M4XVA0_9FIRM</name>
<dbReference type="RefSeq" id="WP_073164062.1">
    <property type="nucleotide sequence ID" value="NZ_FQUW01000012.1"/>
</dbReference>
<sequence length="137" mass="15404">MVDFLIVSSIVFFMIFAGVDYYTILTQHKVAEHIMHYYLERVRVEGFLTSADEAEMISRYRSVGMAVESISCPRQSRGDARVLRNPQDLNASRINFTVTLKPPWRPLTTGLLIGAPAAPNTFRIKVGGSVLSERVEP</sequence>